<keyword evidence="5" id="KW-0418">Kinase</keyword>
<dbReference type="EC" id="2.7.11.1" evidence="1"/>
<dbReference type="Gene3D" id="1.10.510.10">
    <property type="entry name" value="Transferase(Phosphotransferase) domain 1"/>
    <property type="match status" value="1"/>
</dbReference>
<evidence type="ECO:0000256" key="4">
    <source>
        <dbReference type="ARBA" id="ARBA00022741"/>
    </source>
</evidence>
<feature type="domain" description="RIO-type" evidence="10">
    <location>
        <begin position="141"/>
        <end position="173"/>
    </location>
</feature>
<comment type="caution">
    <text evidence="11">The sequence shown here is derived from an EMBL/GenBank/DDBJ whole genome shotgun (WGS) entry which is preliminary data.</text>
</comment>
<dbReference type="PANTHER" id="PTHR45723">
    <property type="entry name" value="SERINE/THREONINE-PROTEIN KINASE RIO1"/>
    <property type="match status" value="1"/>
</dbReference>
<evidence type="ECO:0000256" key="9">
    <source>
        <dbReference type="SAM" id="MobiDB-lite"/>
    </source>
</evidence>
<evidence type="ECO:0000256" key="5">
    <source>
        <dbReference type="ARBA" id="ARBA00022777"/>
    </source>
</evidence>
<dbReference type="Pfam" id="PF01163">
    <property type="entry name" value="RIO1"/>
    <property type="match status" value="1"/>
</dbReference>
<dbReference type="InterPro" id="IPR018934">
    <property type="entry name" value="RIO_dom"/>
</dbReference>
<keyword evidence="2" id="KW-0723">Serine/threonine-protein kinase</keyword>
<name>A0ABQ7AMH7_BRACR</name>
<keyword evidence="6" id="KW-0067">ATP-binding</keyword>
<accession>A0ABQ7AMH7</accession>
<protein>
    <recommendedName>
        <fullName evidence="1">non-specific serine/threonine protein kinase</fullName>
        <ecNumber evidence="1">2.7.11.1</ecNumber>
    </recommendedName>
</protein>
<evidence type="ECO:0000256" key="6">
    <source>
        <dbReference type="ARBA" id="ARBA00022840"/>
    </source>
</evidence>
<keyword evidence="3" id="KW-0808">Transferase</keyword>
<keyword evidence="12" id="KW-1185">Reference proteome</keyword>
<comment type="catalytic activity">
    <reaction evidence="8">
        <text>L-seryl-[protein] + ATP = O-phospho-L-seryl-[protein] + ADP + H(+)</text>
        <dbReference type="Rhea" id="RHEA:17989"/>
        <dbReference type="Rhea" id="RHEA-COMP:9863"/>
        <dbReference type="Rhea" id="RHEA-COMP:11604"/>
        <dbReference type="ChEBI" id="CHEBI:15378"/>
        <dbReference type="ChEBI" id="CHEBI:29999"/>
        <dbReference type="ChEBI" id="CHEBI:30616"/>
        <dbReference type="ChEBI" id="CHEBI:83421"/>
        <dbReference type="ChEBI" id="CHEBI:456216"/>
        <dbReference type="EC" id="2.7.11.1"/>
    </reaction>
</comment>
<evidence type="ECO:0000259" key="10">
    <source>
        <dbReference type="Pfam" id="PF01163"/>
    </source>
</evidence>
<dbReference type="EMBL" id="QGKV02002055">
    <property type="protein sequence ID" value="KAF3498922.1"/>
    <property type="molecule type" value="Genomic_DNA"/>
</dbReference>
<evidence type="ECO:0000256" key="8">
    <source>
        <dbReference type="ARBA" id="ARBA00048679"/>
    </source>
</evidence>
<feature type="region of interest" description="Disordered" evidence="9">
    <location>
        <begin position="213"/>
        <end position="272"/>
    </location>
</feature>
<proteinExistence type="predicted"/>
<feature type="compositionally biased region" description="Acidic residues" evidence="9">
    <location>
        <begin position="219"/>
        <end position="232"/>
    </location>
</feature>
<organism evidence="11 12">
    <name type="scientific">Brassica cretica</name>
    <name type="common">Mustard</name>
    <dbReference type="NCBI Taxonomy" id="69181"/>
    <lineage>
        <taxon>Eukaryota</taxon>
        <taxon>Viridiplantae</taxon>
        <taxon>Streptophyta</taxon>
        <taxon>Embryophyta</taxon>
        <taxon>Tracheophyta</taxon>
        <taxon>Spermatophyta</taxon>
        <taxon>Magnoliopsida</taxon>
        <taxon>eudicotyledons</taxon>
        <taxon>Gunneridae</taxon>
        <taxon>Pentapetalae</taxon>
        <taxon>rosids</taxon>
        <taxon>malvids</taxon>
        <taxon>Brassicales</taxon>
        <taxon>Brassicaceae</taxon>
        <taxon>Brassiceae</taxon>
        <taxon>Brassica</taxon>
    </lineage>
</organism>
<dbReference type="InterPro" id="IPR051272">
    <property type="entry name" value="RIO-type_Ser/Thr_kinase"/>
</dbReference>
<evidence type="ECO:0000313" key="12">
    <source>
        <dbReference type="Proteomes" id="UP000266723"/>
    </source>
</evidence>
<evidence type="ECO:0000256" key="1">
    <source>
        <dbReference type="ARBA" id="ARBA00012513"/>
    </source>
</evidence>
<sequence length="272" mass="30393">MELVAEPPPTISPKIVEEIDDDDDEENLSISSDSDIGEALGWLDGKTTTTTSLAVDSLSTLVWSTLFCVENSTLKGARPSSGSLQSFSNKAQKLSSHVCASPLEGWEGRVEVGMSNSVTTAIRGSLRETEIGRSRNTDKADQGHLYIIDVSQSVDLDHPLALNFLREDCDHVSVHRKVIERGDISVEDEIADSVFMKVALPKFDEQQIKVDVNDKIKEEEDESESGSDEELGREDKKAARREHKKKRESLRRTRHPNLSRREKKISKPHKTR</sequence>
<evidence type="ECO:0000256" key="7">
    <source>
        <dbReference type="ARBA" id="ARBA00047899"/>
    </source>
</evidence>
<evidence type="ECO:0000256" key="3">
    <source>
        <dbReference type="ARBA" id="ARBA00022679"/>
    </source>
</evidence>
<gene>
    <name evidence="11" type="ORF">DY000_02057063</name>
</gene>
<dbReference type="Proteomes" id="UP000266723">
    <property type="component" value="Unassembled WGS sequence"/>
</dbReference>
<comment type="catalytic activity">
    <reaction evidence="7">
        <text>L-threonyl-[protein] + ATP = O-phospho-L-threonyl-[protein] + ADP + H(+)</text>
        <dbReference type="Rhea" id="RHEA:46608"/>
        <dbReference type="Rhea" id="RHEA-COMP:11060"/>
        <dbReference type="Rhea" id="RHEA-COMP:11605"/>
        <dbReference type="ChEBI" id="CHEBI:15378"/>
        <dbReference type="ChEBI" id="CHEBI:30013"/>
        <dbReference type="ChEBI" id="CHEBI:30616"/>
        <dbReference type="ChEBI" id="CHEBI:61977"/>
        <dbReference type="ChEBI" id="CHEBI:456216"/>
        <dbReference type="EC" id="2.7.11.1"/>
    </reaction>
</comment>
<reference evidence="11 12" key="1">
    <citation type="journal article" date="2020" name="BMC Genomics">
        <title>Intraspecific diversification of the crop wild relative Brassica cretica Lam. using demographic model selection.</title>
        <authorList>
            <person name="Kioukis A."/>
            <person name="Michalopoulou V.A."/>
            <person name="Briers L."/>
            <person name="Pirintsos S."/>
            <person name="Studholme D.J."/>
            <person name="Pavlidis P."/>
            <person name="Sarris P.F."/>
        </authorList>
    </citation>
    <scope>NUCLEOTIDE SEQUENCE [LARGE SCALE GENOMIC DNA]</scope>
    <source>
        <strain evidence="12">cv. PFS-1207/04</strain>
    </source>
</reference>
<keyword evidence="4" id="KW-0547">Nucleotide-binding</keyword>
<feature type="compositionally biased region" description="Basic residues" evidence="9">
    <location>
        <begin position="238"/>
        <end position="272"/>
    </location>
</feature>
<evidence type="ECO:0000256" key="2">
    <source>
        <dbReference type="ARBA" id="ARBA00022527"/>
    </source>
</evidence>
<evidence type="ECO:0000313" key="11">
    <source>
        <dbReference type="EMBL" id="KAF3498922.1"/>
    </source>
</evidence>